<dbReference type="OrthoDB" id="2506647at2759"/>
<dbReference type="STRING" id="764103.G7E086"/>
<comment type="caution">
    <text evidence="1">The sequence shown here is derived from an EMBL/GenBank/DDBJ whole genome shotgun (WGS) entry which is preliminary data.</text>
</comment>
<dbReference type="InterPro" id="IPR008914">
    <property type="entry name" value="PEBP"/>
</dbReference>
<dbReference type="HOGENOM" id="CLU_043994_3_1_1"/>
<dbReference type="InterPro" id="IPR036610">
    <property type="entry name" value="PEBP-like_sf"/>
</dbReference>
<dbReference type="Gene3D" id="3.90.280.10">
    <property type="entry name" value="PEBP-like"/>
    <property type="match status" value="1"/>
</dbReference>
<protein>
    <recommendedName>
        <fullName evidence="3">Phosphatidylethanolamine-binding protein</fullName>
    </recommendedName>
</protein>
<reference evidence="1 2" key="1">
    <citation type="journal article" date="2011" name="J. Gen. Appl. Microbiol.">
        <title>Draft genome sequencing of the enigmatic basidiomycete Mixia osmundae.</title>
        <authorList>
            <person name="Nishida H."/>
            <person name="Nagatsuka Y."/>
            <person name="Sugiyama J."/>
        </authorList>
    </citation>
    <scope>NUCLEOTIDE SEQUENCE [LARGE SCALE GENOMIC DNA]</scope>
    <source>
        <strain evidence="2">CBS 9802 / IAM 14324 / JCM 22182 / KY 12970</strain>
    </source>
</reference>
<evidence type="ECO:0000313" key="1">
    <source>
        <dbReference type="EMBL" id="GAA96246.1"/>
    </source>
</evidence>
<dbReference type="EMBL" id="BABT02000076">
    <property type="protein sequence ID" value="GAA96246.1"/>
    <property type="molecule type" value="Genomic_DNA"/>
</dbReference>
<reference evidence="1 2" key="2">
    <citation type="journal article" date="2012" name="Open Biol.">
        <title>Characteristics of nucleosomes and linker DNA regions on the genome of the basidiomycete Mixia osmundae revealed by mono- and dinucleosome mapping.</title>
        <authorList>
            <person name="Nishida H."/>
            <person name="Kondo S."/>
            <person name="Matsumoto T."/>
            <person name="Suzuki Y."/>
            <person name="Yoshikawa H."/>
            <person name="Taylor T.D."/>
            <person name="Sugiyama J."/>
        </authorList>
    </citation>
    <scope>NUCLEOTIDE SEQUENCE [LARGE SCALE GENOMIC DNA]</scope>
    <source>
        <strain evidence="2">CBS 9802 / IAM 14324 / JCM 22182 / KY 12970</strain>
    </source>
</reference>
<dbReference type="OMA" id="NWGYGTP"/>
<name>G7E086_MIXOS</name>
<dbReference type="Pfam" id="PF01161">
    <property type="entry name" value="PBP"/>
    <property type="match status" value="1"/>
</dbReference>
<dbReference type="RefSeq" id="XP_014570863.1">
    <property type="nucleotide sequence ID" value="XM_014715377.1"/>
</dbReference>
<evidence type="ECO:0000313" key="2">
    <source>
        <dbReference type="Proteomes" id="UP000009131"/>
    </source>
</evidence>
<dbReference type="GO" id="GO:0046578">
    <property type="term" value="P:regulation of Ras protein signal transduction"/>
    <property type="evidence" value="ECO:0007669"/>
    <property type="project" value="TreeGrafter"/>
</dbReference>
<dbReference type="AlphaFoldDB" id="G7E086"/>
<dbReference type="PANTHER" id="PTHR11362">
    <property type="entry name" value="PHOSPHATIDYLETHANOLAMINE-BINDING PROTEIN"/>
    <property type="match status" value="1"/>
</dbReference>
<dbReference type="GO" id="GO:0030162">
    <property type="term" value="P:regulation of proteolysis"/>
    <property type="evidence" value="ECO:0007669"/>
    <property type="project" value="TreeGrafter"/>
</dbReference>
<dbReference type="CDD" id="cd00866">
    <property type="entry name" value="PEBP_euk"/>
    <property type="match status" value="1"/>
</dbReference>
<dbReference type="InParanoid" id="G7E086"/>
<gene>
    <name evidence="1" type="primary">Mo02910</name>
    <name evidence="1" type="ORF">E5Q_02910</name>
</gene>
<keyword evidence="2" id="KW-1185">Reference proteome</keyword>
<proteinExistence type="predicted"/>
<dbReference type="InterPro" id="IPR035810">
    <property type="entry name" value="PEBP_euk"/>
</dbReference>
<dbReference type="GO" id="GO:0030414">
    <property type="term" value="F:peptidase inhibitor activity"/>
    <property type="evidence" value="ECO:0007669"/>
    <property type="project" value="TreeGrafter"/>
</dbReference>
<accession>G7E086</accession>
<dbReference type="Proteomes" id="UP000009131">
    <property type="component" value="Unassembled WGS sequence"/>
</dbReference>
<dbReference type="GO" id="GO:0005543">
    <property type="term" value="F:phospholipid binding"/>
    <property type="evidence" value="ECO:0007669"/>
    <property type="project" value="TreeGrafter"/>
</dbReference>
<dbReference type="PANTHER" id="PTHR11362:SF148">
    <property type="entry name" value="CARBOXYPEPTIDASE Y INHIBITOR"/>
    <property type="match status" value="1"/>
</dbReference>
<dbReference type="SUPFAM" id="SSF49777">
    <property type="entry name" value="PEBP-like"/>
    <property type="match status" value="1"/>
</dbReference>
<dbReference type="eggNOG" id="KOG3346">
    <property type="taxonomic scope" value="Eukaryota"/>
</dbReference>
<sequence>MPLLGVSSVSNETLKQAGILDTLGISSDFKPSVPLIIRYGDKFVQAGTKLKPSETQREPELQFAPIDKDAGESETMYTIILTDPDDPSREDPRDAQYRHWLQQDIKPPSIEALTSSNDDSIRLQMSSTALTPYEGPYPPAKTSYHRYCFLLFAQPSTVAWSANEFDNAQEARGHWNAIQWADAKGLRLVGADYFLCQDDEQ</sequence>
<evidence type="ECO:0008006" key="3">
    <source>
        <dbReference type="Google" id="ProtNLM"/>
    </source>
</evidence>
<organism evidence="1 2">
    <name type="scientific">Mixia osmundae (strain CBS 9802 / IAM 14324 / JCM 22182 / KY 12970)</name>
    <dbReference type="NCBI Taxonomy" id="764103"/>
    <lineage>
        <taxon>Eukaryota</taxon>
        <taxon>Fungi</taxon>
        <taxon>Dikarya</taxon>
        <taxon>Basidiomycota</taxon>
        <taxon>Pucciniomycotina</taxon>
        <taxon>Mixiomycetes</taxon>
        <taxon>Mixiales</taxon>
        <taxon>Mixiaceae</taxon>
        <taxon>Mixia</taxon>
    </lineage>
</organism>